<dbReference type="Pfam" id="PF08825">
    <property type="entry name" value="E2_bind"/>
    <property type="match status" value="1"/>
</dbReference>
<evidence type="ECO:0000256" key="1">
    <source>
        <dbReference type="ARBA" id="ARBA00005032"/>
    </source>
</evidence>
<dbReference type="Gene3D" id="1.10.10.520">
    <property type="entry name" value="Ubiquitin activating enzymes (Uba3). Chain: B, domain 2"/>
    <property type="match status" value="1"/>
</dbReference>
<comment type="similarity">
    <text evidence="2 11">Belongs to the ubiquitin-activating E1 family. UBA3 subfamily.</text>
</comment>
<evidence type="ECO:0000256" key="5">
    <source>
        <dbReference type="ARBA" id="ARBA00022741"/>
    </source>
</evidence>
<name>A0A1Y5I3J1_OSTTA</name>
<keyword evidence="4 11" id="KW-0436">Ligase</keyword>
<comment type="pathway">
    <text evidence="1 11">Protein modification; protein neddylation.</text>
</comment>
<dbReference type="PROSITE" id="PS00865">
    <property type="entry name" value="UBIQUITIN_ACTIVAT_2"/>
    <property type="match status" value="1"/>
</dbReference>
<dbReference type="InterPro" id="IPR035985">
    <property type="entry name" value="Ubiquitin-activating_enz"/>
</dbReference>
<comment type="catalytic activity">
    <reaction evidence="9 11">
        <text>ATP + [NEDD8 protein] + [E1 NEDD8-activating enzyme]-L-cysteine = AMP + diphosphate + [E1 NEDD8-activating enzyme]-S-[NEDD8 protein]-yl-L-cysteine.</text>
        <dbReference type="EC" id="6.2.1.64"/>
    </reaction>
</comment>
<dbReference type="SMART" id="SM01181">
    <property type="entry name" value="E2_bind"/>
    <property type="match status" value="1"/>
</dbReference>
<dbReference type="PANTHER" id="PTHR10953:SF6">
    <property type="entry name" value="NEDD8-ACTIVATING ENZYME E1 CATALYTIC SUBUNIT"/>
    <property type="match status" value="1"/>
</dbReference>
<dbReference type="InterPro" id="IPR000594">
    <property type="entry name" value="ThiF_NAD_FAD-bd"/>
</dbReference>
<comment type="function">
    <text evidence="11">Catalytic subunit of the dimeric E1 enzyme, which activates NEDD8.</text>
</comment>
<evidence type="ECO:0000256" key="6">
    <source>
        <dbReference type="ARBA" id="ARBA00022786"/>
    </source>
</evidence>
<evidence type="ECO:0000256" key="4">
    <source>
        <dbReference type="ARBA" id="ARBA00022598"/>
    </source>
</evidence>
<dbReference type="InterPro" id="IPR023318">
    <property type="entry name" value="Ub_act_enz_dom_a_sf"/>
</dbReference>
<organism evidence="13">
    <name type="scientific">Ostreococcus tauri</name>
    <name type="common">Marine green alga</name>
    <dbReference type="NCBI Taxonomy" id="70448"/>
    <lineage>
        <taxon>Eukaryota</taxon>
        <taxon>Viridiplantae</taxon>
        <taxon>Chlorophyta</taxon>
        <taxon>Mamiellophyceae</taxon>
        <taxon>Mamiellales</taxon>
        <taxon>Bathycoccaceae</taxon>
        <taxon>Ostreococcus</taxon>
    </lineage>
</organism>
<dbReference type="EMBL" id="KZ155826">
    <property type="protein sequence ID" value="OUS44079.1"/>
    <property type="molecule type" value="Genomic_DNA"/>
</dbReference>
<keyword evidence="7 11" id="KW-0067">ATP-binding</keyword>
<dbReference type="AlphaFoldDB" id="A0A1Y5I3J1"/>
<dbReference type="UniPathway" id="UPA00885"/>
<accession>A0A1Y5I3J1</accession>
<gene>
    <name evidence="13" type="ORF">BE221DRAFT_174634</name>
</gene>
<dbReference type="EC" id="6.2.1.64" evidence="8 11"/>
<keyword evidence="6 11" id="KW-0833">Ubl conjugation pathway</keyword>
<dbReference type="InterPro" id="IPR014929">
    <property type="entry name" value="E2-binding"/>
</dbReference>
<dbReference type="GO" id="GO:0005737">
    <property type="term" value="C:cytoplasm"/>
    <property type="evidence" value="ECO:0007669"/>
    <property type="project" value="TreeGrafter"/>
</dbReference>
<evidence type="ECO:0000256" key="10">
    <source>
        <dbReference type="PROSITE-ProRule" id="PRU10132"/>
    </source>
</evidence>
<dbReference type="Gene3D" id="3.40.50.720">
    <property type="entry name" value="NAD(P)-binding Rossmann-like Domain"/>
    <property type="match status" value="1"/>
</dbReference>
<feature type="active site" description="Glycyl thioester intermediate" evidence="10">
    <location>
        <position position="239"/>
    </location>
</feature>
<dbReference type="InterPro" id="IPR033127">
    <property type="entry name" value="UBQ-activ_enz_E1_Cys_AS"/>
</dbReference>
<feature type="domain" description="E2 binding" evidence="12">
    <location>
        <begin position="372"/>
        <end position="456"/>
    </location>
</feature>
<evidence type="ECO:0000256" key="7">
    <source>
        <dbReference type="ARBA" id="ARBA00022840"/>
    </source>
</evidence>
<dbReference type="eggNOG" id="KOG2015">
    <property type="taxonomic scope" value="Eukaryota"/>
</dbReference>
<dbReference type="GO" id="GO:0005524">
    <property type="term" value="F:ATP binding"/>
    <property type="evidence" value="ECO:0007669"/>
    <property type="project" value="UniProtKB-UniRule"/>
</dbReference>
<dbReference type="Gene3D" id="3.10.290.20">
    <property type="entry name" value="Ubiquitin-like 2 activating enzyme e1b. Chain: B, domain 3"/>
    <property type="match status" value="1"/>
</dbReference>
<proteinExistence type="inferred from homology"/>
<protein>
    <recommendedName>
        <fullName evidence="3 11">NEDD8-activating enzyme E1 catalytic subunit</fullName>
        <ecNumber evidence="8 11">6.2.1.64</ecNumber>
    </recommendedName>
</protein>
<sequence length="457" mass="50006">MSSRGRPRVEEAVLALARVVPSDSKIPLDADAPDPIAGAMSRLDVDARPPGAVDVMLKRAGRFTGPDFDPSEDISSVLRAVRVLVVGAGGLGGFGNVDVIDMDTIDVSNLNRQFLFRSEDVGKSKAETAARRTRERVPTCEVTAHHGRIEDKEDGWYRQFDIIALGLDSLEARAYINSVCCGFLEYDEDGNVDPTTIKPLVDGGTEGFKGHARVIVPGMTPCFHCTMWLFPPQTTFPLCTLAETPRSAAHCIEYAKLIQWPAERHGETFDPDVVEHMTWVYKKALKRAETFGIEGVTYSHTQGVTKNIIPAIPSTNAIIAAACVIETLKIATMCAKGMNNYMMYVGTDGVYSHTVEYERDPMCVMCSPGIAHSVSAYATLRDFMSSIVAAHPDSLSEPSVSYRGKNLYLRGVLEDQFVDNLTARMVDLMGGRTEGLVVVNDKKMKKTSMRVRVSLSG</sequence>
<dbReference type="PANTHER" id="PTHR10953">
    <property type="entry name" value="UBIQUITIN-ACTIVATING ENZYME E1"/>
    <property type="match status" value="1"/>
</dbReference>
<dbReference type="InterPro" id="IPR045886">
    <property type="entry name" value="ThiF/MoeB/HesA"/>
</dbReference>
<dbReference type="SUPFAM" id="SSF69572">
    <property type="entry name" value="Activating enzymes of the ubiquitin-like proteins"/>
    <property type="match status" value="1"/>
</dbReference>
<dbReference type="Proteomes" id="UP000195557">
    <property type="component" value="Unassembled WGS sequence"/>
</dbReference>
<reference evidence="13" key="1">
    <citation type="submission" date="2017-04" db="EMBL/GenBank/DDBJ databases">
        <title>Population genomics of picophytoplankton unveils novel chromosome hypervariability.</title>
        <authorList>
            <consortium name="DOE Joint Genome Institute"/>
            <person name="Blanc-Mathieu R."/>
            <person name="Krasovec M."/>
            <person name="Hebrard M."/>
            <person name="Yau S."/>
            <person name="Desgranges E."/>
            <person name="Martin J."/>
            <person name="Schackwitz W."/>
            <person name="Kuo A."/>
            <person name="Salin G."/>
            <person name="Donnadieu C."/>
            <person name="Desdevises Y."/>
            <person name="Sanchez-Ferandin S."/>
            <person name="Moreau H."/>
            <person name="Rivals E."/>
            <person name="Grigoriev I.V."/>
            <person name="Grimsley N."/>
            <person name="Eyre-Walker A."/>
            <person name="Piganeau G."/>
        </authorList>
    </citation>
    <scope>NUCLEOTIDE SEQUENCE [LARGE SCALE GENOMIC DNA]</scope>
    <source>
        <strain evidence="13">RCC 1115</strain>
    </source>
</reference>
<dbReference type="FunFam" id="1.10.10.520:FF:000001">
    <property type="entry name" value="NEDD8-activating enzyme E1 catalytic subunit"/>
    <property type="match status" value="1"/>
</dbReference>
<evidence type="ECO:0000256" key="2">
    <source>
        <dbReference type="ARBA" id="ARBA00006310"/>
    </source>
</evidence>
<evidence type="ECO:0000256" key="8">
    <source>
        <dbReference type="ARBA" id="ARBA00023624"/>
    </source>
</evidence>
<evidence type="ECO:0000256" key="11">
    <source>
        <dbReference type="RuleBase" id="RU368009"/>
    </source>
</evidence>
<dbReference type="GO" id="GO:0019781">
    <property type="term" value="F:NEDD8 activating enzyme activity"/>
    <property type="evidence" value="ECO:0007669"/>
    <property type="project" value="UniProtKB-UniRule"/>
</dbReference>
<dbReference type="GO" id="GO:0045116">
    <property type="term" value="P:protein neddylation"/>
    <property type="evidence" value="ECO:0007669"/>
    <property type="project" value="UniProtKB-UniRule"/>
</dbReference>
<keyword evidence="5 11" id="KW-0547">Nucleotide-binding</keyword>
<evidence type="ECO:0000256" key="9">
    <source>
        <dbReference type="ARBA" id="ARBA00024626"/>
    </source>
</evidence>
<dbReference type="GO" id="GO:0005634">
    <property type="term" value="C:nucleus"/>
    <property type="evidence" value="ECO:0007669"/>
    <property type="project" value="TreeGrafter"/>
</dbReference>
<evidence type="ECO:0000256" key="3">
    <source>
        <dbReference type="ARBA" id="ARBA00015203"/>
    </source>
</evidence>
<dbReference type="Pfam" id="PF00899">
    <property type="entry name" value="ThiF"/>
    <property type="match status" value="1"/>
</dbReference>
<evidence type="ECO:0000259" key="12">
    <source>
        <dbReference type="SMART" id="SM01181"/>
    </source>
</evidence>
<evidence type="ECO:0000313" key="13">
    <source>
        <dbReference type="EMBL" id="OUS44079.1"/>
    </source>
</evidence>